<protein>
    <recommendedName>
        <fullName evidence="2">Ricin B lectin domain-containing protein</fullName>
    </recommendedName>
</protein>
<evidence type="ECO:0000259" key="2">
    <source>
        <dbReference type="SMART" id="SM00458"/>
    </source>
</evidence>
<dbReference type="InterPro" id="IPR035992">
    <property type="entry name" value="Ricin_B-like_lectins"/>
</dbReference>
<feature type="domain" description="Ricin B lectin" evidence="2">
    <location>
        <begin position="29"/>
        <end position="165"/>
    </location>
</feature>
<dbReference type="AlphaFoldDB" id="A0A4Y9ST05"/>
<dbReference type="Gene3D" id="2.80.10.50">
    <property type="match status" value="1"/>
</dbReference>
<reference evidence="3 4" key="1">
    <citation type="submission" date="2019-03" db="EMBL/GenBank/DDBJ databases">
        <title>Draft Genome Sequence of Massilia arenosa sp. nov., a Novel Massilia Species Isolated from a Sandy-loam Maize Soil.</title>
        <authorList>
            <person name="Raths R."/>
            <person name="Peta V."/>
            <person name="Bucking H."/>
        </authorList>
    </citation>
    <scope>NUCLEOTIDE SEQUENCE [LARGE SCALE GENOMIC DNA]</scope>
    <source>
        <strain evidence="3 4">MC02</strain>
    </source>
</reference>
<proteinExistence type="predicted"/>
<dbReference type="Pfam" id="PF00652">
    <property type="entry name" value="Ricin_B_lectin"/>
    <property type="match status" value="1"/>
</dbReference>
<dbReference type="CDD" id="cd23415">
    <property type="entry name" value="beta-trefoil_Ricin_AH"/>
    <property type="match status" value="1"/>
</dbReference>
<dbReference type="OrthoDB" id="231191at2"/>
<accession>A0A4Y9ST05</accession>
<gene>
    <name evidence="3" type="ORF">E4L96_01005</name>
</gene>
<sequence length="170" mass="18731">MQRQFLAIAITIALSLTTLSASAALPAAEPTYLQNEWSGRGQCLDVVNDGTNNQLHMAACGQVSGQQWTLRRSEQPGYVRLHNQFTTGARCLDVVNDGRNDKVQMAACANASGQLWKVSTVRADRRYVRLTNQFTGRTRCLESTATGLRMKSCSGDIGGQRWRSEFSPTM</sequence>
<evidence type="ECO:0000256" key="1">
    <source>
        <dbReference type="SAM" id="SignalP"/>
    </source>
</evidence>
<keyword evidence="1" id="KW-0732">Signal</keyword>
<comment type="caution">
    <text evidence="3">The sequence shown here is derived from an EMBL/GenBank/DDBJ whole genome shotgun (WGS) entry which is preliminary data.</text>
</comment>
<dbReference type="SUPFAM" id="SSF50370">
    <property type="entry name" value="Ricin B-like lectins"/>
    <property type="match status" value="1"/>
</dbReference>
<evidence type="ECO:0000313" key="3">
    <source>
        <dbReference type="EMBL" id="TFW29820.1"/>
    </source>
</evidence>
<dbReference type="EMBL" id="SPVF01000013">
    <property type="protein sequence ID" value="TFW29820.1"/>
    <property type="molecule type" value="Genomic_DNA"/>
</dbReference>
<dbReference type="SMART" id="SM00458">
    <property type="entry name" value="RICIN"/>
    <property type="match status" value="1"/>
</dbReference>
<dbReference type="PROSITE" id="PS50231">
    <property type="entry name" value="RICIN_B_LECTIN"/>
    <property type="match status" value="1"/>
</dbReference>
<dbReference type="Proteomes" id="UP000298438">
    <property type="component" value="Unassembled WGS sequence"/>
</dbReference>
<feature type="chain" id="PRO_5021427075" description="Ricin B lectin domain-containing protein" evidence="1">
    <location>
        <begin position="24"/>
        <end position="170"/>
    </location>
</feature>
<keyword evidence="4" id="KW-1185">Reference proteome</keyword>
<organism evidence="3 4">
    <name type="scientific">Zemynaea arenosa</name>
    <dbReference type="NCBI Taxonomy" id="2561931"/>
    <lineage>
        <taxon>Bacteria</taxon>
        <taxon>Pseudomonadati</taxon>
        <taxon>Pseudomonadota</taxon>
        <taxon>Betaproteobacteria</taxon>
        <taxon>Burkholderiales</taxon>
        <taxon>Oxalobacteraceae</taxon>
        <taxon>Telluria group</taxon>
        <taxon>Zemynaea</taxon>
    </lineage>
</organism>
<evidence type="ECO:0000313" key="4">
    <source>
        <dbReference type="Proteomes" id="UP000298438"/>
    </source>
</evidence>
<feature type="signal peptide" evidence="1">
    <location>
        <begin position="1"/>
        <end position="23"/>
    </location>
</feature>
<name>A0A4Y9ST05_9BURK</name>
<dbReference type="InterPro" id="IPR000772">
    <property type="entry name" value="Ricin_B_lectin"/>
</dbReference>
<dbReference type="RefSeq" id="WP_135205381.1">
    <property type="nucleotide sequence ID" value="NZ_SPVF01000013.1"/>
</dbReference>